<keyword evidence="1" id="KW-0472">Membrane</keyword>
<geneLocation type="plasmid" evidence="2 3">
    <name>pVpro</name>
</geneLocation>
<sequence length="79" mass="9140">MRKVFAFFYIIVLVSFFTSILLNAAVGVWLLIIGLAITMAIYSKIYKHSKEGIGKAAFSFNRRINFSEKMMNKELKKRD</sequence>
<reference evidence="2" key="1">
    <citation type="submission" date="2020-07" db="EMBL/GenBank/DDBJ databases">
        <title>Vallitalea pronyensis genome.</title>
        <authorList>
            <person name="Postec A."/>
        </authorList>
    </citation>
    <scope>NUCLEOTIDE SEQUENCE</scope>
    <source>
        <strain evidence="2">FatNI3</strain>
        <plasmid evidence="2">pVpro</plasmid>
    </source>
</reference>
<name>A0A8J8SJX7_9FIRM</name>
<dbReference type="AlphaFoldDB" id="A0A8J8SJX7"/>
<proteinExistence type="predicted"/>
<keyword evidence="3" id="KW-1185">Reference proteome</keyword>
<organism evidence="2 3">
    <name type="scientific">Vallitalea pronyensis</name>
    <dbReference type="NCBI Taxonomy" id="1348613"/>
    <lineage>
        <taxon>Bacteria</taxon>
        <taxon>Bacillati</taxon>
        <taxon>Bacillota</taxon>
        <taxon>Clostridia</taxon>
        <taxon>Lachnospirales</taxon>
        <taxon>Vallitaleaceae</taxon>
        <taxon>Vallitalea</taxon>
    </lineage>
</organism>
<dbReference type="Proteomes" id="UP000683246">
    <property type="component" value="Plasmid pVpro"/>
</dbReference>
<accession>A0A8J8SJX7</accession>
<protein>
    <submittedName>
        <fullName evidence="2">Uncharacterized protein</fullName>
    </submittedName>
</protein>
<keyword evidence="1" id="KW-0812">Transmembrane</keyword>
<evidence type="ECO:0000313" key="3">
    <source>
        <dbReference type="Proteomes" id="UP000683246"/>
    </source>
</evidence>
<feature type="transmembrane region" description="Helical" evidence="1">
    <location>
        <begin position="6"/>
        <end position="37"/>
    </location>
</feature>
<evidence type="ECO:0000256" key="1">
    <source>
        <dbReference type="SAM" id="Phobius"/>
    </source>
</evidence>
<dbReference type="EMBL" id="CP058650">
    <property type="protein sequence ID" value="QUI25947.1"/>
    <property type="molecule type" value="Genomic_DNA"/>
</dbReference>
<keyword evidence="1" id="KW-1133">Transmembrane helix</keyword>
<gene>
    <name evidence="2" type="ORF">HZI73_26400</name>
</gene>
<dbReference type="KEGG" id="vpy:HZI73_26400"/>
<keyword evidence="2" id="KW-0614">Plasmid</keyword>
<dbReference type="RefSeq" id="WP_212698980.1">
    <property type="nucleotide sequence ID" value="NZ_CP058650.1"/>
</dbReference>
<evidence type="ECO:0000313" key="2">
    <source>
        <dbReference type="EMBL" id="QUI25947.1"/>
    </source>
</evidence>